<feature type="transmembrane region" description="Helical" evidence="7">
    <location>
        <begin position="156"/>
        <end position="173"/>
    </location>
</feature>
<dbReference type="InterPro" id="IPR000715">
    <property type="entry name" value="Glycosyl_transferase_4"/>
</dbReference>
<keyword evidence="2" id="KW-1003">Cell membrane</keyword>
<evidence type="ECO:0000256" key="6">
    <source>
        <dbReference type="ARBA" id="ARBA00023136"/>
    </source>
</evidence>
<feature type="transmembrane region" description="Helical" evidence="7">
    <location>
        <begin position="210"/>
        <end position="228"/>
    </location>
</feature>
<feature type="transmembrane region" description="Helical" evidence="7">
    <location>
        <begin position="310"/>
        <end position="329"/>
    </location>
</feature>
<feature type="transmembrane region" description="Helical" evidence="7">
    <location>
        <begin position="75"/>
        <end position="93"/>
    </location>
</feature>
<feature type="transmembrane region" description="Helical" evidence="7">
    <location>
        <begin position="6"/>
        <end position="24"/>
    </location>
</feature>
<comment type="caution">
    <text evidence="8">The sequence shown here is derived from an EMBL/GenBank/DDBJ whole genome shotgun (WGS) entry which is preliminary data.</text>
</comment>
<organism evidence="8 9">
    <name type="scientific">Planosporangium thailandense</name>
    <dbReference type="NCBI Taxonomy" id="765197"/>
    <lineage>
        <taxon>Bacteria</taxon>
        <taxon>Bacillati</taxon>
        <taxon>Actinomycetota</taxon>
        <taxon>Actinomycetes</taxon>
        <taxon>Micromonosporales</taxon>
        <taxon>Micromonosporaceae</taxon>
        <taxon>Planosporangium</taxon>
    </lineage>
</organism>
<dbReference type="PANTHER" id="PTHR22926">
    <property type="entry name" value="PHOSPHO-N-ACETYLMURAMOYL-PENTAPEPTIDE-TRANSFERASE"/>
    <property type="match status" value="1"/>
</dbReference>
<keyword evidence="5 7" id="KW-1133">Transmembrane helix</keyword>
<dbReference type="Proteomes" id="UP000722989">
    <property type="component" value="Unassembled WGS sequence"/>
</dbReference>
<dbReference type="Pfam" id="PF00953">
    <property type="entry name" value="Glycos_transf_4"/>
    <property type="match status" value="1"/>
</dbReference>
<sequence>MSIDAVAPVVTAGLTSLAVAAALTEPMRRVALRLNLTDRPAAHKAHLRATPYLGGVAVAVATFVPATFLLRHWDARLVTLALGGLLIAVLGLVDDVRSLHPLSRLGVETAVAALLAAAGTRIDIIGPAWTDAVVTVVWLVVMTNSFNLLDNSDGAAGSIAAATGVALAVYALVNGRPGVAVLLAGLAAGAGGFLSQNWPPARIFMGDTGSLFIGFMIGGSAVALVGSSGGTFQVGAALLLVTFVATVDTTLVVVSRVRAGRRWLDGGTDHIAHRLRRLGFSRPQVPATLAVLALASTALGLLAASGALPVPTVLITTLAAGAAAIWWLLRVPVYPQPASDVADGATLVAIVDPAVDLGPDGVLSPAQAPVA</sequence>
<keyword evidence="4 7" id="KW-0812">Transmembrane</keyword>
<feature type="transmembrane region" description="Helical" evidence="7">
    <location>
        <begin position="128"/>
        <end position="149"/>
    </location>
</feature>
<evidence type="ECO:0000313" key="9">
    <source>
        <dbReference type="Proteomes" id="UP000722989"/>
    </source>
</evidence>
<dbReference type="GO" id="GO:0016740">
    <property type="term" value="F:transferase activity"/>
    <property type="evidence" value="ECO:0007669"/>
    <property type="project" value="UniProtKB-KW"/>
</dbReference>
<feature type="transmembrane region" description="Helical" evidence="7">
    <location>
        <begin position="179"/>
        <end position="198"/>
    </location>
</feature>
<dbReference type="RefSeq" id="WP_167929191.1">
    <property type="nucleotide sequence ID" value="NZ_JAATVY010000056.1"/>
</dbReference>
<feature type="transmembrane region" description="Helical" evidence="7">
    <location>
        <begin position="49"/>
        <end position="69"/>
    </location>
</feature>
<dbReference type="PANTHER" id="PTHR22926:SF3">
    <property type="entry name" value="UNDECAPRENYL-PHOSPHATE ALPHA-N-ACETYLGLUCOSAMINYL 1-PHOSPHATE TRANSFERASE"/>
    <property type="match status" value="1"/>
</dbReference>
<keyword evidence="6 7" id="KW-0472">Membrane</keyword>
<dbReference type="EMBL" id="JAATVY010000056">
    <property type="protein sequence ID" value="NJC74289.1"/>
    <property type="molecule type" value="Genomic_DNA"/>
</dbReference>
<keyword evidence="9" id="KW-1185">Reference proteome</keyword>
<evidence type="ECO:0000256" key="2">
    <source>
        <dbReference type="ARBA" id="ARBA00022475"/>
    </source>
</evidence>
<evidence type="ECO:0000256" key="7">
    <source>
        <dbReference type="SAM" id="Phobius"/>
    </source>
</evidence>
<dbReference type="CDD" id="cd06853">
    <property type="entry name" value="GT_WecA_like"/>
    <property type="match status" value="1"/>
</dbReference>
<feature type="transmembrane region" description="Helical" evidence="7">
    <location>
        <begin position="285"/>
        <end position="304"/>
    </location>
</feature>
<feature type="transmembrane region" description="Helical" evidence="7">
    <location>
        <begin position="234"/>
        <end position="254"/>
    </location>
</feature>
<evidence type="ECO:0000256" key="4">
    <source>
        <dbReference type="ARBA" id="ARBA00022692"/>
    </source>
</evidence>
<reference evidence="8 9" key="1">
    <citation type="submission" date="2020-03" db="EMBL/GenBank/DDBJ databases">
        <title>WGS of the type strain of Planosporangium spp.</title>
        <authorList>
            <person name="Thawai C."/>
        </authorList>
    </citation>
    <scope>NUCLEOTIDE SEQUENCE [LARGE SCALE GENOMIC DNA]</scope>
    <source>
        <strain evidence="8 9">TBRC 5610</strain>
    </source>
</reference>
<protein>
    <submittedName>
        <fullName evidence="8">Undecaprenyl/decaprenyl-phosphate alpha-N-acetylglucosaminyl 1-phosphate transferase</fullName>
    </submittedName>
</protein>
<evidence type="ECO:0000256" key="3">
    <source>
        <dbReference type="ARBA" id="ARBA00022679"/>
    </source>
</evidence>
<evidence type="ECO:0000256" key="1">
    <source>
        <dbReference type="ARBA" id="ARBA00004651"/>
    </source>
</evidence>
<proteinExistence type="predicted"/>
<keyword evidence="3 8" id="KW-0808">Transferase</keyword>
<gene>
    <name evidence="8" type="ORF">HC031_31925</name>
</gene>
<evidence type="ECO:0000256" key="5">
    <source>
        <dbReference type="ARBA" id="ARBA00022989"/>
    </source>
</evidence>
<name>A0ABX0YAM6_9ACTN</name>
<accession>A0ABX0YAM6</accession>
<evidence type="ECO:0000313" key="8">
    <source>
        <dbReference type="EMBL" id="NJC74289.1"/>
    </source>
</evidence>
<comment type="subcellular location">
    <subcellularLocation>
        <location evidence="1">Cell membrane</location>
        <topology evidence="1">Multi-pass membrane protein</topology>
    </subcellularLocation>
</comment>